<protein>
    <recommendedName>
        <fullName evidence="2">Lipoyl-binding domain-containing protein</fullName>
    </recommendedName>
</protein>
<reference evidence="3" key="1">
    <citation type="submission" date="2020-07" db="EMBL/GenBank/DDBJ databases">
        <title>Genomic analysis of a strain of Sedimentibacter Hydroxybenzoicus DSM7310.</title>
        <authorList>
            <person name="Ma S."/>
        </authorList>
    </citation>
    <scope>NUCLEOTIDE SEQUENCE</scope>
    <source>
        <strain evidence="3">DSM 7310</strain>
    </source>
</reference>
<dbReference type="InterPro" id="IPR003016">
    <property type="entry name" value="2-oxoA_DH_lipoyl-BS"/>
</dbReference>
<name>A0A974GV52_SEDHY</name>
<feature type="domain" description="Lipoyl-binding" evidence="2">
    <location>
        <begin position="1"/>
        <end position="76"/>
    </location>
</feature>
<organism evidence="3 4">
    <name type="scientific">Sedimentibacter hydroxybenzoicus DSM 7310</name>
    <dbReference type="NCBI Taxonomy" id="1123245"/>
    <lineage>
        <taxon>Bacteria</taxon>
        <taxon>Bacillati</taxon>
        <taxon>Bacillota</taxon>
        <taxon>Tissierellia</taxon>
        <taxon>Sedimentibacter</taxon>
    </lineage>
</organism>
<keyword evidence="4" id="KW-1185">Reference proteome</keyword>
<dbReference type="Pfam" id="PF00364">
    <property type="entry name" value="Biotin_lipoyl"/>
    <property type="match status" value="1"/>
</dbReference>
<dbReference type="CDD" id="cd06849">
    <property type="entry name" value="lipoyl_domain"/>
    <property type="match status" value="1"/>
</dbReference>
<sequence>MKVDLQLLKGQRAENAIVVEWYKKEGDYVKKDEPLVQIETFKITTDILAPCEGILNKILYKGFEHCSINDIIAIISCINK</sequence>
<dbReference type="Proteomes" id="UP000611629">
    <property type="component" value="Unassembled WGS sequence"/>
</dbReference>
<proteinExistence type="predicted"/>
<dbReference type="InterPro" id="IPR011053">
    <property type="entry name" value="Single_hybrid_motif"/>
</dbReference>
<evidence type="ECO:0000256" key="1">
    <source>
        <dbReference type="ARBA" id="ARBA00022823"/>
    </source>
</evidence>
<dbReference type="Gene3D" id="2.40.50.100">
    <property type="match status" value="1"/>
</dbReference>
<keyword evidence="1" id="KW-0450">Lipoyl</keyword>
<evidence type="ECO:0000313" key="3">
    <source>
        <dbReference type="EMBL" id="NYB72730.1"/>
    </source>
</evidence>
<dbReference type="RefSeq" id="WP_179236410.1">
    <property type="nucleotide sequence ID" value="NZ_JACBNQ010000001.1"/>
</dbReference>
<evidence type="ECO:0000313" key="4">
    <source>
        <dbReference type="Proteomes" id="UP000611629"/>
    </source>
</evidence>
<dbReference type="InterPro" id="IPR000089">
    <property type="entry name" value="Biotin_lipoyl"/>
</dbReference>
<accession>A0A974GV52</accession>
<evidence type="ECO:0000259" key="2">
    <source>
        <dbReference type="PROSITE" id="PS50968"/>
    </source>
</evidence>
<dbReference type="SUPFAM" id="SSF51230">
    <property type="entry name" value="Single hybrid motif"/>
    <property type="match status" value="1"/>
</dbReference>
<dbReference type="AlphaFoldDB" id="A0A974GV52"/>
<dbReference type="PROSITE" id="PS50968">
    <property type="entry name" value="BIOTINYL_LIPOYL"/>
    <property type="match status" value="1"/>
</dbReference>
<comment type="caution">
    <text evidence="3">The sequence shown here is derived from an EMBL/GenBank/DDBJ whole genome shotgun (WGS) entry which is preliminary data.</text>
</comment>
<gene>
    <name evidence="3" type="ORF">HZF24_01095</name>
</gene>
<dbReference type="PROSITE" id="PS00189">
    <property type="entry name" value="LIPOYL"/>
    <property type="match status" value="1"/>
</dbReference>
<dbReference type="EMBL" id="JACBNQ010000001">
    <property type="protein sequence ID" value="NYB72730.1"/>
    <property type="molecule type" value="Genomic_DNA"/>
</dbReference>